<keyword evidence="2" id="KW-1185">Reference proteome</keyword>
<accession>A0ABQ8J543</accession>
<reference evidence="1 2" key="2">
    <citation type="journal article" date="2022" name="Mol. Biol. Evol.">
        <title>Comparative Genomics Reveals Insights into the Divergent Evolution of Astigmatic Mites and Household Pest Adaptations.</title>
        <authorList>
            <person name="Xiong Q."/>
            <person name="Wan A.T."/>
            <person name="Liu X."/>
            <person name="Fung C.S."/>
            <person name="Xiao X."/>
            <person name="Malainual N."/>
            <person name="Hou J."/>
            <person name="Wang L."/>
            <person name="Wang M."/>
            <person name="Yang K.Y."/>
            <person name="Cui Y."/>
            <person name="Leung E.L."/>
            <person name="Nong W."/>
            <person name="Shin S.K."/>
            <person name="Au S.W."/>
            <person name="Jeong K.Y."/>
            <person name="Chew F.T."/>
            <person name="Hui J.H."/>
            <person name="Leung T.F."/>
            <person name="Tungtrongchitr A."/>
            <person name="Zhong N."/>
            <person name="Liu Z."/>
            <person name="Tsui S.K."/>
        </authorList>
    </citation>
    <scope>NUCLEOTIDE SEQUENCE [LARGE SCALE GENOMIC DNA]</scope>
    <source>
        <strain evidence="1">Derp</strain>
    </source>
</reference>
<protein>
    <submittedName>
        <fullName evidence="1">Uncharacterized protein</fullName>
    </submittedName>
</protein>
<gene>
    <name evidence="1" type="ORF">DERP_010410</name>
</gene>
<dbReference type="Proteomes" id="UP000887458">
    <property type="component" value="Unassembled WGS sequence"/>
</dbReference>
<name>A0ABQ8J543_DERPT</name>
<evidence type="ECO:0000313" key="1">
    <source>
        <dbReference type="EMBL" id="KAH9417596.1"/>
    </source>
</evidence>
<evidence type="ECO:0000313" key="2">
    <source>
        <dbReference type="Proteomes" id="UP000887458"/>
    </source>
</evidence>
<reference evidence="1 2" key="1">
    <citation type="journal article" date="2018" name="J. Allergy Clin. Immunol.">
        <title>High-quality assembly of Dermatophagoides pteronyssinus genome and transcriptome reveals a wide range of novel allergens.</title>
        <authorList>
            <person name="Liu X.Y."/>
            <person name="Yang K.Y."/>
            <person name="Wang M.Q."/>
            <person name="Kwok J.S."/>
            <person name="Zeng X."/>
            <person name="Yang Z."/>
            <person name="Xiao X.J."/>
            <person name="Lau C.P."/>
            <person name="Li Y."/>
            <person name="Huang Z.M."/>
            <person name="Ba J.G."/>
            <person name="Yim A.K."/>
            <person name="Ouyang C.Y."/>
            <person name="Ngai S.M."/>
            <person name="Chan T.F."/>
            <person name="Leung E.L."/>
            <person name="Liu L."/>
            <person name="Liu Z.G."/>
            <person name="Tsui S.K."/>
        </authorList>
    </citation>
    <scope>NUCLEOTIDE SEQUENCE [LARGE SCALE GENOMIC DNA]</scope>
    <source>
        <strain evidence="1">Derp</strain>
    </source>
</reference>
<sequence>MLSSLNCDNSVLLFSQLFLDVVEVVGEIKTPVVIFEFCVELEVESLQKRLCFVNAVTVENDCEQRSQRICNRQLACIPNGFNFSLFMRDYNRILCYIVVDD</sequence>
<proteinExistence type="predicted"/>
<comment type="caution">
    <text evidence="1">The sequence shown here is derived from an EMBL/GenBank/DDBJ whole genome shotgun (WGS) entry which is preliminary data.</text>
</comment>
<organism evidence="1 2">
    <name type="scientific">Dermatophagoides pteronyssinus</name>
    <name type="common">European house dust mite</name>
    <dbReference type="NCBI Taxonomy" id="6956"/>
    <lineage>
        <taxon>Eukaryota</taxon>
        <taxon>Metazoa</taxon>
        <taxon>Ecdysozoa</taxon>
        <taxon>Arthropoda</taxon>
        <taxon>Chelicerata</taxon>
        <taxon>Arachnida</taxon>
        <taxon>Acari</taxon>
        <taxon>Acariformes</taxon>
        <taxon>Sarcoptiformes</taxon>
        <taxon>Astigmata</taxon>
        <taxon>Psoroptidia</taxon>
        <taxon>Analgoidea</taxon>
        <taxon>Pyroglyphidae</taxon>
        <taxon>Dermatophagoidinae</taxon>
        <taxon>Dermatophagoides</taxon>
    </lineage>
</organism>
<dbReference type="EMBL" id="NJHN03000075">
    <property type="protein sequence ID" value="KAH9417596.1"/>
    <property type="molecule type" value="Genomic_DNA"/>
</dbReference>